<dbReference type="Pfam" id="PF22494">
    <property type="entry name" value="choice_anch_I"/>
    <property type="match status" value="1"/>
</dbReference>
<feature type="chain" id="PRO_5031129001" description="Attaching and effacing protein" evidence="1">
    <location>
        <begin position="25"/>
        <end position="1369"/>
    </location>
</feature>
<dbReference type="InterPro" id="IPR013783">
    <property type="entry name" value="Ig-like_fold"/>
</dbReference>
<dbReference type="NCBIfam" id="NF038117">
    <property type="entry name" value="choice_anch_I"/>
    <property type="match status" value="1"/>
</dbReference>
<evidence type="ECO:0008006" key="6">
    <source>
        <dbReference type="Google" id="ProtNLM"/>
    </source>
</evidence>
<evidence type="ECO:0000256" key="1">
    <source>
        <dbReference type="SAM" id="SignalP"/>
    </source>
</evidence>
<protein>
    <recommendedName>
        <fullName evidence="6">Attaching and effacing protein</fullName>
    </recommendedName>
</protein>
<feature type="domain" description="SLH" evidence="2">
    <location>
        <begin position="1240"/>
        <end position="1303"/>
    </location>
</feature>
<feature type="domain" description="SLH" evidence="2">
    <location>
        <begin position="1306"/>
        <end position="1369"/>
    </location>
</feature>
<accession>A0A7X2L0P0</accession>
<dbReference type="InterPro" id="IPR001119">
    <property type="entry name" value="SLH_dom"/>
</dbReference>
<dbReference type="PROSITE" id="PS51272">
    <property type="entry name" value="SLH"/>
    <property type="match status" value="3"/>
</dbReference>
<dbReference type="Gene3D" id="2.60.40.1080">
    <property type="match status" value="1"/>
</dbReference>
<dbReference type="Pfam" id="PF00395">
    <property type="entry name" value="SLH"/>
    <property type="match status" value="3"/>
</dbReference>
<evidence type="ECO:0000259" key="2">
    <source>
        <dbReference type="PROSITE" id="PS51272"/>
    </source>
</evidence>
<dbReference type="InterPro" id="IPR052956">
    <property type="entry name" value="Mesenchyme-surface_protein"/>
</dbReference>
<dbReference type="GO" id="GO:0016020">
    <property type="term" value="C:membrane"/>
    <property type="evidence" value="ECO:0007669"/>
    <property type="project" value="InterPro"/>
</dbReference>
<feature type="domain" description="LTD" evidence="3">
    <location>
        <begin position="39"/>
        <end position="204"/>
    </location>
</feature>
<dbReference type="GO" id="GO:0005509">
    <property type="term" value="F:calcium ion binding"/>
    <property type="evidence" value="ECO:0007669"/>
    <property type="project" value="InterPro"/>
</dbReference>
<feature type="signal peptide" evidence="1">
    <location>
        <begin position="1"/>
        <end position="24"/>
    </location>
</feature>
<gene>
    <name evidence="4" type="ORF">GJB61_07860</name>
</gene>
<dbReference type="EMBL" id="WJXB01000002">
    <property type="protein sequence ID" value="MRN52912.1"/>
    <property type="molecule type" value="Genomic_DNA"/>
</dbReference>
<dbReference type="RefSeq" id="WP_154117903.1">
    <property type="nucleotide sequence ID" value="NZ_WJXB01000002.1"/>
</dbReference>
<dbReference type="Proteomes" id="UP000463051">
    <property type="component" value="Unassembled WGS sequence"/>
</dbReference>
<dbReference type="Pfam" id="PF00932">
    <property type="entry name" value="LTD"/>
    <property type="match status" value="1"/>
</dbReference>
<dbReference type="Pfam" id="PF05345">
    <property type="entry name" value="He_PIG"/>
    <property type="match status" value="1"/>
</dbReference>
<reference evidence="4 5" key="1">
    <citation type="submission" date="2019-11" db="EMBL/GenBank/DDBJ databases">
        <title>Paenibacillus monticola sp. nov., a novel PGPR strain isolated from mountain sample in China.</title>
        <authorList>
            <person name="Zhao Q."/>
            <person name="Li H.-P."/>
            <person name="Zhang J.-L."/>
        </authorList>
    </citation>
    <scope>NUCLEOTIDE SEQUENCE [LARGE SCALE GENOMIC DNA]</scope>
    <source>
        <strain evidence="4 5">LC-T2</strain>
    </source>
</reference>
<dbReference type="InterPro" id="IPR001322">
    <property type="entry name" value="Lamin_tail_dom"/>
</dbReference>
<dbReference type="PROSITE" id="PS51841">
    <property type="entry name" value="LTD"/>
    <property type="match status" value="1"/>
</dbReference>
<feature type="domain" description="SLH" evidence="2">
    <location>
        <begin position="1177"/>
        <end position="1239"/>
    </location>
</feature>
<dbReference type="SMART" id="SM00635">
    <property type="entry name" value="BID_2"/>
    <property type="match status" value="1"/>
</dbReference>
<dbReference type="Pfam" id="PF02368">
    <property type="entry name" value="Big_2"/>
    <property type="match status" value="1"/>
</dbReference>
<name>A0A7X2L0P0_9BACL</name>
<dbReference type="SUPFAM" id="SSF50969">
    <property type="entry name" value="YVTN repeat-like/Quinoprotein amine dehydrogenase"/>
    <property type="match status" value="1"/>
</dbReference>
<dbReference type="InterPro" id="IPR036415">
    <property type="entry name" value="Lamin_tail_dom_sf"/>
</dbReference>
<sequence length="1369" mass="143061">MEPSGKTIISLMLAAELLLGPAWAAGPVVAAEAVLAGTPYATNGSYDVSVPHIIVNQVYGIGNSTATGGYFSSGFIELYNPTDSNIDLNGWSIQYSDPSPNVNGLWSKLDLNGTIKAHSSYLITDSKNDLSSANNISTKGDQSWPAAHFFNKGMKVVLLSDTTLLQVANPYQNKTNDYVDMIGTAGNDNGLTIDGFEGDYPTGSTGGTSKKISVRRGTFTDTDNNKADFKQIAFETTIDINKPHSSTDGQWGVVVPELGLSTMAIPNARIGSPYSVTLAVYGGLKPYTFEATGLPNGLSLDTASGSITGTPTVAGTSTVSISVYDSSTIRMFAEESYSLNVTEDTTTPDRISLTKIGGYSVGTTNKDGGVAEIIKYNRDNGKFYLVNGSTHPASVDIVNIKNGSNTEKEKSINVELLSEADGFNYGDLTSVDINPATKHIAVAIQEEDAMKPGKVLVLSYEGELLAAYDTGVQPDMVKYTADGRYILTADEAEPRSVEGDPEGSVTIIDTLLNTNVSVKFDNPAVIDDLVHIRGAVDPVTKLITGEGSKADAVRDLEPEFIQLSDDQKTAYVSLQENNAIATIDIASKTVLSVKGLGFKDLNVPVNALDLLRDNQVKLDNVPFYGTYMPDGIDQYTVGGKTYLFTANEGDATEWDSKENVSTIGKMKASLNSDSKAAKFLSANSQYDGVEVMSDMGHDGIYLYGARSFSVWDASTMTQVYDSGSDFEKITGERLPDYFNASNSNTTLDNRSTKKGPEPEYVKIGKVGQKALAFVGLERIGGLMTYDVTNPEQPSFVNYINSREFTPKDTLATDTGPEGIEFIPATASPTGLPLVLVANEVGGTVAIYQLNVAKVTLDQPSLSLKAGGATATLQATVVPVGDGAKTITWSSSNSSIASVDNTGKVTPLSQGTVTVSAFSADGYGVAESLVSVTAADSVSAPGSGAGLGTVTIPVEETDSPAVITEGNKVIVELKTTTDAEGRMVATVTLEKVEAALKSLVAAGGGDVIFRTTGANASGEIVLNIPAAAAAAIAGSTASALTFETGLGTISLNRTSFAAVSSAANGGDITLSIARIDAATAMGSLAPEIKASAEAKIGNRPILGLTIHAGSQTISSFAGGVADISIPYVPAGNEDVNAVVAYYLTEMGLLDVLPGSSYDASAGVLNFQTTHFSTYAVGYNKVDFSDISSSFAKDSISYLAARSIITGIGDGKFGLKGNLTRADAALLLSHMAEGKLGTAAAATGSFTDVKASDYYADAVNWANQSGIVSGIGNGRFDPKASVTRQQLAVMMIRFVDFMDWTLPVSAKPVAFSDQQSISAYALAAATAAQQAGIISGKTTAGGLGVNFAPQDKASREETAKMLAVLLKLGNQ</sequence>
<dbReference type="InterPro" id="IPR011044">
    <property type="entry name" value="Quino_amine_DH_bsu"/>
</dbReference>
<evidence type="ECO:0000259" key="3">
    <source>
        <dbReference type="PROSITE" id="PS51841"/>
    </source>
</evidence>
<dbReference type="SUPFAM" id="SSF49373">
    <property type="entry name" value="Invasin/intimin cell-adhesion fragments"/>
    <property type="match status" value="1"/>
</dbReference>
<keyword evidence="1" id="KW-0732">Signal</keyword>
<organism evidence="4 5">
    <name type="scientific">Paenibacillus monticola</name>
    <dbReference type="NCBI Taxonomy" id="2666075"/>
    <lineage>
        <taxon>Bacteria</taxon>
        <taxon>Bacillati</taxon>
        <taxon>Bacillota</taxon>
        <taxon>Bacilli</taxon>
        <taxon>Bacillales</taxon>
        <taxon>Paenibacillaceae</taxon>
        <taxon>Paenibacillus</taxon>
    </lineage>
</organism>
<dbReference type="Gene3D" id="2.60.40.10">
    <property type="entry name" value="Immunoglobulins"/>
    <property type="match status" value="1"/>
</dbReference>
<evidence type="ECO:0000313" key="4">
    <source>
        <dbReference type="EMBL" id="MRN52912.1"/>
    </source>
</evidence>
<keyword evidence="5" id="KW-1185">Reference proteome</keyword>
<dbReference type="InterPro" id="IPR008964">
    <property type="entry name" value="Invasin/intimin_cell_adhesion"/>
</dbReference>
<dbReference type="SUPFAM" id="SSF74853">
    <property type="entry name" value="Lamin A/C globular tail domain"/>
    <property type="match status" value="1"/>
</dbReference>
<dbReference type="PANTHER" id="PTHR46928">
    <property type="entry name" value="MESENCHYME-SPECIFIC CELL SURFACE GLYCOPROTEIN"/>
    <property type="match status" value="1"/>
</dbReference>
<dbReference type="InterPro" id="IPR055188">
    <property type="entry name" value="Choice_anch_I"/>
</dbReference>
<proteinExistence type="predicted"/>
<dbReference type="InterPro" id="IPR003343">
    <property type="entry name" value="Big_2"/>
</dbReference>
<evidence type="ECO:0000313" key="5">
    <source>
        <dbReference type="Proteomes" id="UP000463051"/>
    </source>
</evidence>
<dbReference type="SUPFAM" id="SSF75011">
    <property type="entry name" value="3-carboxy-cis,cis-mucoante lactonizing enzyme"/>
    <property type="match status" value="1"/>
</dbReference>
<dbReference type="SUPFAM" id="SSF49313">
    <property type="entry name" value="Cadherin-like"/>
    <property type="match status" value="1"/>
</dbReference>
<comment type="caution">
    <text evidence="4">The sequence shown here is derived from an EMBL/GenBank/DDBJ whole genome shotgun (WGS) entry which is preliminary data.</text>
</comment>
<dbReference type="PANTHER" id="PTHR46928:SF1">
    <property type="entry name" value="MESENCHYME-SPECIFIC CELL SURFACE GLYCOPROTEIN"/>
    <property type="match status" value="1"/>
</dbReference>
<dbReference type="InterPro" id="IPR015919">
    <property type="entry name" value="Cadherin-like_sf"/>
</dbReference>